<feature type="compositionally biased region" description="Pro residues" evidence="1">
    <location>
        <begin position="149"/>
        <end position="164"/>
    </location>
</feature>
<dbReference type="PANTHER" id="PTHR43194:SF2">
    <property type="entry name" value="PEROXISOMAL MEMBRANE PROTEIN LPX1"/>
    <property type="match status" value="1"/>
</dbReference>
<dbReference type="Proteomes" id="UP001165679">
    <property type="component" value="Unassembled WGS sequence"/>
</dbReference>
<reference evidence="3" key="2">
    <citation type="submission" date="2022-10" db="EMBL/GenBank/DDBJ databases">
        <authorList>
            <person name="Trinh H.N."/>
        </authorList>
    </citation>
    <scope>NUCLEOTIDE SEQUENCE</scope>
    <source>
        <strain evidence="3">RN2-1</strain>
    </source>
</reference>
<dbReference type="SUPFAM" id="SSF53474">
    <property type="entry name" value="alpha/beta-Hydrolases"/>
    <property type="match status" value="1"/>
</dbReference>
<dbReference type="InterPro" id="IPR029058">
    <property type="entry name" value="AB_hydrolase_fold"/>
</dbReference>
<keyword evidence="4" id="KW-1185">Reference proteome</keyword>
<dbReference type="EMBL" id="JAPDNT010000003">
    <property type="protein sequence ID" value="MCW3474263.1"/>
    <property type="molecule type" value="Genomic_DNA"/>
</dbReference>
<evidence type="ECO:0000313" key="3">
    <source>
        <dbReference type="EMBL" id="MCW3474263.1"/>
    </source>
</evidence>
<organism evidence="3 4">
    <name type="scientific">Limobrevibacterium gyesilva</name>
    <dbReference type="NCBI Taxonomy" id="2991712"/>
    <lineage>
        <taxon>Bacteria</taxon>
        <taxon>Pseudomonadati</taxon>
        <taxon>Pseudomonadota</taxon>
        <taxon>Alphaproteobacteria</taxon>
        <taxon>Acetobacterales</taxon>
        <taxon>Acetobacteraceae</taxon>
        <taxon>Limobrevibacterium</taxon>
    </lineage>
</organism>
<dbReference type="GO" id="GO:0016787">
    <property type="term" value="F:hydrolase activity"/>
    <property type="evidence" value="ECO:0007669"/>
    <property type="project" value="UniProtKB-KW"/>
</dbReference>
<accession>A0AA41YPH4</accession>
<gene>
    <name evidence="3" type="ORF">OL599_06690</name>
</gene>
<dbReference type="InterPro" id="IPR000073">
    <property type="entry name" value="AB_hydrolase_1"/>
</dbReference>
<dbReference type="PANTHER" id="PTHR43194">
    <property type="entry name" value="HYDROLASE ALPHA/BETA FOLD FAMILY"/>
    <property type="match status" value="1"/>
</dbReference>
<protein>
    <submittedName>
        <fullName evidence="3">Alpha/beta hydrolase</fullName>
    </submittedName>
</protein>
<dbReference type="Gene3D" id="3.40.50.1820">
    <property type="entry name" value="alpha/beta hydrolase"/>
    <property type="match status" value="1"/>
</dbReference>
<reference evidence="3" key="1">
    <citation type="submission" date="2022-09" db="EMBL/GenBank/DDBJ databases">
        <title>Rhodovastum sp. nov. RN2-1 isolated from soil in Seongnam, South Korea.</title>
        <authorList>
            <person name="Le N.T."/>
        </authorList>
    </citation>
    <scope>NUCLEOTIDE SEQUENCE</scope>
    <source>
        <strain evidence="3">RN2-1</strain>
    </source>
</reference>
<keyword evidence="3" id="KW-0378">Hydrolase</keyword>
<dbReference type="RefSeq" id="WP_264712888.1">
    <property type="nucleotide sequence ID" value="NZ_JAPDNT010000003.1"/>
</dbReference>
<sequence>MRVGSAIAAILVILGLLRPAAAAEDRYFVTGDGVRLHYLEAGRGRTLVFVPGWTMPAWIWQRQIDEFSRQYRVIAFDPRGQGDSAVAPSGYEPGRRGQDIADLIARLGPEPVLLVGWSLGVLDALAYVHANGDTRIAGLVLVDNSVGEDPPPQPSRHPTKPGPRLPREAMMRNFVRGMFKRPQPQAYLDRLTEACLRTPQPAASALLSYPVPRSYWKEAVYSTDKPVLYVVRPKFAGQADNLAAHHPAAEAVVMKEPGHALFVDEPAHFNAILLDFIRRRIWR</sequence>
<evidence type="ECO:0000256" key="1">
    <source>
        <dbReference type="SAM" id="MobiDB-lite"/>
    </source>
</evidence>
<evidence type="ECO:0000313" key="4">
    <source>
        <dbReference type="Proteomes" id="UP001165679"/>
    </source>
</evidence>
<comment type="caution">
    <text evidence="3">The sequence shown here is derived from an EMBL/GenBank/DDBJ whole genome shotgun (WGS) entry which is preliminary data.</text>
</comment>
<dbReference type="Pfam" id="PF12697">
    <property type="entry name" value="Abhydrolase_6"/>
    <property type="match status" value="1"/>
</dbReference>
<proteinExistence type="predicted"/>
<feature type="region of interest" description="Disordered" evidence="1">
    <location>
        <begin position="146"/>
        <end position="166"/>
    </location>
</feature>
<feature type="domain" description="AB hydrolase-1" evidence="2">
    <location>
        <begin position="47"/>
        <end position="267"/>
    </location>
</feature>
<evidence type="ECO:0000259" key="2">
    <source>
        <dbReference type="Pfam" id="PF12697"/>
    </source>
</evidence>
<dbReference type="InterPro" id="IPR050228">
    <property type="entry name" value="Carboxylesterase_BioH"/>
</dbReference>
<name>A0AA41YPH4_9PROT</name>
<dbReference type="AlphaFoldDB" id="A0AA41YPH4"/>